<organism evidence="1 2">
    <name type="scientific">Orycteropus afer afer</name>
    <dbReference type="NCBI Taxonomy" id="1230840"/>
    <lineage>
        <taxon>Eukaryota</taxon>
        <taxon>Metazoa</taxon>
        <taxon>Chordata</taxon>
        <taxon>Craniata</taxon>
        <taxon>Vertebrata</taxon>
        <taxon>Euteleostomi</taxon>
        <taxon>Mammalia</taxon>
        <taxon>Eutheria</taxon>
        <taxon>Afrotheria</taxon>
        <taxon>Tubulidentata</taxon>
        <taxon>Orycteropodidae</taxon>
        <taxon>Orycteropus</taxon>
    </lineage>
</organism>
<reference evidence="2" key="1">
    <citation type="submission" date="2025-08" db="UniProtKB">
        <authorList>
            <consortium name="RefSeq"/>
        </authorList>
    </citation>
    <scope>IDENTIFICATION</scope>
</reference>
<sequence>MPAQGMEPATRTVGLAIGSREQTLCLTTGHRRELSSSSNPQRVHPCKARQPAEDCFHGSEPRRRTVPGFAALPDAHPTPTCPCGSNSPLRSMLAAGPPLRANPRARSALGPAACSAEPAACLCRLEHFANPFEGGRRPPAGGPRPPPLRPLGPLPPRLLQAGARTHRQAPGKAPGSRLQDREIGGAGAATLSRAAPPPKVFSLRPPPGTILGRRLSKYLPQPQGRSSGYFNAPPQPSRPPGASARNPTPSCSPFAAGGHREKRLRAYAPRTRWVVRTAARSPNYNSAPLSISGPAGAPYSSEARRLFSAPDSSGGPSRPAFRAPRTLFFGGRR</sequence>
<dbReference type="Proteomes" id="UP000694850">
    <property type="component" value="Unplaced"/>
</dbReference>
<dbReference type="RefSeq" id="XP_042636424.1">
    <property type="nucleotide sequence ID" value="XM_042780490.1"/>
</dbReference>
<proteinExistence type="predicted"/>
<accession>A0AC54Z8Q8</accession>
<keyword evidence="1" id="KW-1185">Reference proteome</keyword>
<evidence type="ECO:0000313" key="1">
    <source>
        <dbReference type="Proteomes" id="UP000694850"/>
    </source>
</evidence>
<evidence type="ECO:0000313" key="2">
    <source>
        <dbReference type="RefSeq" id="XP_042636424.1"/>
    </source>
</evidence>
<gene>
    <name evidence="2" type="primary">LOC122149709</name>
</gene>
<name>A0AC54Z8Q8_ORYAF</name>
<protein>
    <submittedName>
        <fullName evidence="2">Formin-like protein 5</fullName>
    </submittedName>
</protein>